<accession>X0ZBX9</accession>
<dbReference type="AlphaFoldDB" id="X0ZBX9"/>
<evidence type="ECO:0000313" key="2">
    <source>
        <dbReference type="EMBL" id="GAG67075.1"/>
    </source>
</evidence>
<evidence type="ECO:0000256" key="1">
    <source>
        <dbReference type="ARBA" id="ARBA00022801"/>
    </source>
</evidence>
<sequence>TVGTFTPELIMKAIENVVTCPQPEDGARHLGIHVEGPYLNVEHRGAQQKDLIRKPDAVEFQKWLDTGVVKLITIAPEIEKALEFIDLGSGGLSLSSLPQCSHSLCFFRGPLLYPPLSF</sequence>
<keyword evidence="1" id="KW-0378">Hydrolase</keyword>
<dbReference type="PANTHER" id="PTHR11113:SF14">
    <property type="entry name" value="N-ACETYLGLUCOSAMINE-6-PHOSPHATE DEACETYLASE"/>
    <property type="match status" value="1"/>
</dbReference>
<dbReference type="EMBL" id="BART01002738">
    <property type="protein sequence ID" value="GAG67075.1"/>
    <property type="molecule type" value="Genomic_DNA"/>
</dbReference>
<dbReference type="SUPFAM" id="SSF51556">
    <property type="entry name" value="Metallo-dependent hydrolases"/>
    <property type="match status" value="1"/>
</dbReference>
<organism evidence="2">
    <name type="scientific">marine sediment metagenome</name>
    <dbReference type="NCBI Taxonomy" id="412755"/>
    <lineage>
        <taxon>unclassified sequences</taxon>
        <taxon>metagenomes</taxon>
        <taxon>ecological metagenomes</taxon>
    </lineage>
</organism>
<comment type="caution">
    <text evidence="2">The sequence shown here is derived from an EMBL/GenBank/DDBJ whole genome shotgun (WGS) entry which is preliminary data.</text>
</comment>
<name>X0ZBX9_9ZZZZ</name>
<dbReference type="GO" id="GO:0006046">
    <property type="term" value="P:N-acetylglucosamine catabolic process"/>
    <property type="evidence" value="ECO:0007669"/>
    <property type="project" value="TreeGrafter"/>
</dbReference>
<proteinExistence type="predicted"/>
<evidence type="ECO:0008006" key="3">
    <source>
        <dbReference type="Google" id="ProtNLM"/>
    </source>
</evidence>
<dbReference type="GO" id="GO:0008448">
    <property type="term" value="F:N-acetylglucosamine-6-phosphate deacetylase activity"/>
    <property type="evidence" value="ECO:0007669"/>
    <property type="project" value="TreeGrafter"/>
</dbReference>
<protein>
    <recommendedName>
        <fullName evidence="3">N-acetylglucosamine-6-phosphate deacetylase</fullName>
    </recommendedName>
</protein>
<gene>
    <name evidence="2" type="ORF">S01H4_08107</name>
</gene>
<dbReference type="InterPro" id="IPR032466">
    <property type="entry name" value="Metal_Hydrolase"/>
</dbReference>
<dbReference type="Gene3D" id="3.20.20.140">
    <property type="entry name" value="Metal-dependent hydrolases"/>
    <property type="match status" value="1"/>
</dbReference>
<reference evidence="2" key="1">
    <citation type="journal article" date="2014" name="Front. Microbiol.">
        <title>High frequency of phylogenetically diverse reductive dehalogenase-homologous genes in deep subseafloor sedimentary metagenomes.</title>
        <authorList>
            <person name="Kawai M."/>
            <person name="Futagami T."/>
            <person name="Toyoda A."/>
            <person name="Takaki Y."/>
            <person name="Nishi S."/>
            <person name="Hori S."/>
            <person name="Arai W."/>
            <person name="Tsubouchi T."/>
            <person name="Morono Y."/>
            <person name="Uchiyama I."/>
            <person name="Ito T."/>
            <person name="Fujiyama A."/>
            <person name="Inagaki F."/>
            <person name="Takami H."/>
        </authorList>
    </citation>
    <scope>NUCLEOTIDE SEQUENCE</scope>
    <source>
        <strain evidence="2">Expedition CK06-06</strain>
    </source>
</reference>
<feature type="non-terminal residue" evidence="2">
    <location>
        <position position="1"/>
    </location>
</feature>
<dbReference type="PANTHER" id="PTHR11113">
    <property type="entry name" value="N-ACETYLGLUCOSAMINE-6-PHOSPHATE DEACETYLASE"/>
    <property type="match status" value="1"/>
</dbReference>